<evidence type="ECO:0000313" key="3">
    <source>
        <dbReference type="EMBL" id="RYO91653.1"/>
    </source>
</evidence>
<feature type="compositionally biased region" description="Basic and acidic residues" evidence="1">
    <location>
        <begin position="40"/>
        <end position="53"/>
    </location>
</feature>
<organism evidence="3 4">
    <name type="scientific">Monosporascus cannonballus</name>
    <dbReference type="NCBI Taxonomy" id="155416"/>
    <lineage>
        <taxon>Eukaryota</taxon>
        <taxon>Fungi</taxon>
        <taxon>Dikarya</taxon>
        <taxon>Ascomycota</taxon>
        <taxon>Pezizomycotina</taxon>
        <taxon>Sordariomycetes</taxon>
        <taxon>Xylariomycetidae</taxon>
        <taxon>Xylariales</taxon>
        <taxon>Xylariales incertae sedis</taxon>
        <taxon>Monosporascus</taxon>
    </lineage>
</organism>
<sequence length="352" mass="36440">MSRSSALLVFLLRLSHQAIATVSFGGDLGHGRTLVPWPHNDNDNHEGDWHDGGDRDDDDDDDREDDDREQDAMELPPGCTKDRARDLGCEHIKCICERSADGFLQELATSILQTCKTLTDFGAELDRLPSACDNLDIKIPDFVIEHASSILNSFTSSAVSSKPTFEQSSTRMTPIAEEPKTSPTTADEGPGKTTETTVEETSPETSQPAASATIPETSSDTGSTTSAVTAPAGGDPSMSPTEASPSTNQAPSMPTSGTSESTGRAAMPTTKTSEPTGSRQQPSTTDTTVPGTGSVASTTVSAATGAEPPEGPVVMNGGSPFDSPVSGSGAEQPGRSLASLVLGLAAVAALGW</sequence>
<feature type="compositionally biased region" description="Low complexity" evidence="1">
    <location>
        <begin position="287"/>
        <end position="306"/>
    </location>
</feature>
<evidence type="ECO:0000256" key="1">
    <source>
        <dbReference type="SAM" id="MobiDB-lite"/>
    </source>
</evidence>
<feature type="chain" id="PRO_5046406192" description="Extracellular membrane protein CFEM domain-containing protein" evidence="2">
    <location>
        <begin position="21"/>
        <end position="352"/>
    </location>
</feature>
<evidence type="ECO:0000256" key="2">
    <source>
        <dbReference type="SAM" id="SignalP"/>
    </source>
</evidence>
<reference evidence="3 4" key="1">
    <citation type="submission" date="2018-06" db="EMBL/GenBank/DDBJ databases">
        <title>Complete Genomes of Monosporascus.</title>
        <authorList>
            <person name="Robinson A.J."/>
            <person name="Natvig D.O."/>
        </authorList>
    </citation>
    <scope>NUCLEOTIDE SEQUENCE [LARGE SCALE GENOMIC DNA]</scope>
    <source>
        <strain evidence="3 4">CBS 609.92</strain>
    </source>
</reference>
<accession>A0ABY0HFU4</accession>
<feature type="region of interest" description="Disordered" evidence="1">
    <location>
        <begin position="156"/>
        <end position="333"/>
    </location>
</feature>
<evidence type="ECO:0000313" key="4">
    <source>
        <dbReference type="Proteomes" id="UP000294003"/>
    </source>
</evidence>
<protein>
    <recommendedName>
        <fullName evidence="5">Extracellular membrane protein CFEM domain-containing protein</fullName>
    </recommendedName>
</protein>
<feature type="signal peptide" evidence="2">
    <location>
        <begin position="1"/>
        <end position="20"/>
    </location>
</feature>
<feature type="compositionally biased region" description="Polar residues" evidence="1">
    <location>
        <begin position="207"/>
        <end position="228"/>
    </location>
</feature>
<keyword evidence="2" id="KW-0732">Signal</keyword>
<feature type="compositionally biased region" description="Acidic residues" evidence="1">
    <location>
        <begin position="54"/>
        <end position="69"/>
    </location>
</feature>
<feature type="region of interest" description="Disordered" evidence="1">
    <location>
        <begin position="38"/>
        <end position="79"/>
    </location>
</feature>
<evidence type="ECO:0008006" key="5">
    <source>
        <dbReference type="Google" id="ProtNLM"/>
    </source>
</evidence>
<dbReference type="EMBL" id="QJNS01000038">
    <property type="protein sequence ID" value="RYO91653.1"/>
    <property type="molecule type" value="Genomic_DNA"/>
</dbReference>
<feature type="compositionally biased region" description="Polar residues" evidence="1">
    <location>
        <begin position="156"/>
        <end position="172"/>
    </location>
</feature>
<feature type="compositionally biased region" description="Polar residues" evidence="1">
    <location>
        <begin position="238"/>
        <end position="262"/>
    </location>
</feature>
<name>A0ABY0HFU4_9PEZI</name>
<proteinExistence type="predicted"/>
<feature type="compositionally biased region" description="Polar residues" evidence="1">
    <location>
        <begin position="269"/>
        <end position="286"/>
    </location>
</feature>
<keyword evidence="4" id="KW-1185">Reference proteome</keyword>
<comment type="caution">
    <text evidence="3">The sequence shown here is derived from an EMBL/GenBank/DDBJ whole genome shotgun (WGS) entry which is preliminary data.</text>
</comment>
<dbReference type="Proteomes" id="UP000294003">
    <property type="component" value="Unassembled WGS sequence"/>
</dbReference>
<gene>
    <name evidence="3" type="ORF">DL762_002091</name>
</gene>